<dbReference type="Proteomes" id="UP000053144">
    <property type="component" value="Unassembled WGS sequence"/>
</dbReference>
<name>A0A0L9TGF5_PHAAN</name>
<dbReference type="Gramene" id="KOM29209">
    <property type="protein sequence ID" value="KOM29209"/>
    <property type="gene ID" value="LR48_Vigan636s000800"/>
</dbReference>
<reference evidence="2" key="1">
    <citation type="journal article" date="2015" name="Proc. Natl. Acad. Sci. U.S.A.">
        <title>Genome sequencing of adzuki bean (Vigna angularis) provides insight into high starch and low fat accumulation and domestication.</title>
        <authorList>
            <person name="Yang K."/>
            <person name="Tian Z."/>
            <person name="Chen C."/>
            <person name="Luo L."/>
            <person name="Zhao B."/>
            <person name="Wang Z."/>
            <person name="Yu L."/>
            <person name="Li Y."/>
            <person name="Sun Y."/>
            <person name="Li W."/>
            <person name="Chen Y."/>
            <person name="Li Y."/>
            <person name="Zhang Y."/>
            <person name="Ai D."/>
            <person name="Zhao J."/>
            <person name="Shang C."/>
            <person name="Ma Y."/>
            <person name="Wu B."/>
            <person name="Wang M."/>
            <person name="Gao L."/>
            <person name="Sun D."/>
            <person name="Zhang P."/>
            <person name="Guo F."/>
            <person name="Wang W."/>
            <person name="Li Y."/>
            <person name="Wang J."/>
            <person name="Varshney R.K."/>
            <person name="Wang J."/>
            <person name="Ling H.Q."/>
            <person name="Wan P."/>
        </authorList>
    </citation>
    <scope>NUCLEOTIDE SEQUENCE</scope>
    <source>
        <strain evidence="2">cv. Jingnong 6</strain>
    </source>
</reference>
<proteinExistence type="predicted"/>
<dbReference type="AlphaFoldDB" id="A0A0L9TGF5"/>
<organism evidence="1 2">
    <name type="scientific">Phaseolus angularis</name>
    <name type="common">Azuki bean</name>
    <name type="synonym">Vigna angularis</name>
    <dbReference type="NCBI Taxonomy" id="3914"/>
    <lineage>
        <taxon>Eukaryota</taxon>
        <taxon>Viridiplantae</taxon>
        <taxon>Streptophyta</taxon>
        <taxon>Embryophyta</taxon>
        <taxon>Tracheophyta</taxon>
        <taxon>Spermatophyta</taxon>
        <taxon>Magnoliopsida</taxon>
        <taxon>eudicotyledons</taxon>
        <taxon>Gunneridae</taxon>
        <taxon>Pentapetalae</taxon>
        <taxon>rosids</taxon>
        <taxon>fabids</taxon>
        <taxon>Fabales</taxon>
        <taxon>Fabaceae</taxon>
        <taxon>Papilionoideae</taxon>
        <taxon>50 kb inversion clade</taxon>
        <taxon>NPAAA clade</taxon>
        <taxon>indigoferoid/millettioid clade</taxon>
        <taxon>Phaseoleae</taxon>
        <taxon>Vigna</taxon>
    </lineage>
</organism>
<protein>
    <submittedName>
        <fullName evidence="1">Uncharacterized protein</fullName>
    </submittedName>
</protein>
<dbReference type="EMBL" id="KQ258468">
    <property type="protein sequence ID" value="KOM29209.1"/>
    <property type="molecule type" value="Genomic_DNA"/>
</dbReference>
<accession>A0A0L9TGF5</accession>
<gene>
    <name evidence="1" type="ORF">LR48_Vigan636s000800</name>
</gene>
<evidence type="ECO:0000313" key="1">
    <source>
        <dbReference type="EMBL" id="KOM29209.1"/>
    </source>
</evidence>
<sequence length="125" mass="14484">MNGVVVVLDASLEEVLADDGSIVLVLMVASMRRDKRNRERRWRCLDLRRGGYFQWHDLVMRVVVVRQWMLVVATISEEECVAASRQHGDGGFKRKRWWSRWKRENDGGCPVTERRGDARVSVGGR</sequence>
<evidence type="ECO:0000313" key="2">
    <source>
        <dbReference type="Proteomes" id="UP000053144"/>
    </source>
</evidence>